<keyword evidence="3" id="KW-0285">Flavoprotein</keyword>
<keyword evidence="8" id="KW-1185">Reference proteome</keyword>
<dbReference type="InterPro" id="IPR004099">
    <property type="entry name" value="Pyr_nucl-diS_OxRdtase_dimer"/>
</dbReference>
<feature type="domain" description="FAD/NAD(P)-binding" evidence="6">
    <location>
        <begin position="10"/>
        <end position="317"/>
    </location>
</feature>
<dbReference type="Gene3D" id="3.50.50.60">
    <property type="entry name" value="FAD/NAD(P)-binding domain"/>
    <property type="match status" value="2"/>
</dbReference>
<name>A0ABM7ZTT5_STRNI</name>
<dbReference type="InterPro" id="IPR023753">
    <property type="entry name" value="FAD/NAD-binding_dom"/>
</dbReference>
<proteinExistence type="inferred from homology"/>
<dbReference type="SUPFAM" id="SSF51905">
    <property type="entry name" value="FAD/NAD(P)-binding domain"/>
    <property type="match status" value="1"/>
</dbReference>
<evidence type="ECO:0000256" key="3">
    <source>
        <dbReference type="ARBA" id="ARBA00022630"/>
    </source>
</evidence>
<dbReference type="InterPro" id="IPR036188">
    <property type="entry name" value="FAD/NAD-bd_sf"/>
</dbReference>
<evidence type="ECO:0000259" key="6">
    <source>
        <dbReference type="Pfam" id="PF07992"/>
    </source>
</evidence>
<dbReference type="SUPFAM" id="SSF55424">
    <property type="entry name" value="FAD/NAD-linked reductases, dimerisation (C-terminal) domain"/>
    <property type="match status" value="1"/>
</dbReference>
<dbReference type="Gene3D" id="3.30.390.30">
    <property type="match status" value="1"/>
</dbReference>
<protein>
    <submittedName>
        <fullName evidence="7">Dihydrolipoamide dehydrogenase</fullName>
    </submittedName>
</protein>
<dbReference type="InterPro" id="IPR016156">
    <property type="entry name" value="FAD/NAD-linked_Rdtase_dimer_sf"/>
</dbReference>
<comment type="similarity">
    <text evidence="2">Belongs to the class-I pyridine nucleotide-disulfide oxidoreductase family.</text>
</comment>
<gene>
    <name evidence="7" type="primary">pdhD</name>
    <name evidence="7" type="ORF">HEK616_32810</name>
</gene>
<evidence type="ECO:0000256" key="1">
    <source>
        <dbReference type="ARBA" id="ARBA00001974"/>
    </source>
</evidence>
<dbReference type="PANTHER" id="PTHR43014">
    <property type="entry name" value="MERCURIC REDUCTASE"/>
    <property type="match status" value="1"/>
</dbReference>
<keyword evidence="4" id="KW-0274">FAD</keyword>
<dbReference type="PANTHER" id="PTHR43014:SF2">
    <property type="entry name" value="MERCURIC REDUCTASE"/>
    <property type="match status" value="1"/>
</dbReference>
<dbReference type="InterPro" id="IPR001100">
    <property type="entry name" value="Pyr_nuc-diS_OxRdtase"/>
</dbReference>
<evidence type="ECO:0000259" key="5">
    <source>
        <dbReference type="Pfam" id="PF02852"/>
    </source>
</evidence>
<evidence type="ECO:0000313" key="8">
    <source>
        <dbReference type="Proteomes" id="UP001059597"/>
    </source>
</evidence>
<dbReference type="Proteomes" id="UP001059597">
    <property type="component" value="Chromosome"/>
</dbReference>
<dbReference type="PIRSF" id="PIRSF000350">
    <property type="entry name" value="Mercury_reductase_MerA"/>
    <property type="match status" value="1"/>
</dbReference>
<dbReference type="PRINTS" id="PR00411">
    <property type="entry name" value="PNDRDTASEI"/>
</dbReference>
<accession>A0ABM7ZTT5</accession>
<evidence type="ECO:0000256" key="4">
    <source>
        <dbReference type="ARBA" id="ARBA00022827"/>
    </source>
</evidence>
<dbReference type="PRINTS" id="PR00368">
    <property type="entry name" value="FADPNR"/>
</dbReference>
<sequence>MRSTGATKDYDVIVLGGGAPGEHAAGALAEGGLRVAVVERDLAGGECSYWACIPSKSLLRPGEAVQGARAAAGTAEIDVRAALAWRDYMVSHYSDAGAARWLAEQGIALLRGRGRLAGTGVVEVDGERYTAEHVVLANGADPTVPPVPGLRELDGVWGTREATGMKTVPERLLVLGGGPAGLEMAQVVRRFGGEVVLVEAAEHVLAREPAPLGEALGQALSREGIELVVGVQATAARRDGEGFVLGLEDGRALRGDRLLVATGRRPRVEGIGLETVGVTADRRGIPVDARMRAGERLWAIGDVTGILQLTHVGEYQGEIVASNILGEPREAHYEAVPRVTYTDPQAAAVGATEARFSATALLSEVAKTATYTHDYAESNGFLTLLSDGEVLTGAYALGPEAGEWMQQATLAIRARVPLGVLRDTIQPFPSFSEIHAAALKALSREIRMARQPVQR</sequence>
<feature type="domain" description="Pyridine nucleotide-disulphide oxidoreductase dimerisation" evidence="5">
    <location>
        <begin position="336"/>
        <end position="434"/>
    </location>
</feature>
<evidence type="ECO:0000313" key="7">
    <source>
        <dbReference type="EMBL" id="BDM69794.1"/>
    </source>
</evidence>
<evidence type="ECO:0000256" key="2">
    <source>
        <dbReference type="ARBA" id="ARBA00007532"/>
    </source>
</evidence>
<organism evidence="7 8">
    <name type="scientific">Streptomyces nigrescens</name>
    <dbReference type="NCBI Taxonomy" id="1920"/>
    <lineage>
        <taxon>Bacteria</taxon>
        <taxon>Bacillati</taxon>
        <taxon>Actinomycetota</taxon>
        <taxon>Actinomycetes</taxon>
        <taxon>Kitasatosporales</taxon>
        <taxon>Streptomycetaceae</taxon>
        <taxon>Streptomyces</taxon>
    </lineage>
</organism>
<dbReference type="EMBL" id="AP026073">
    <property type="protein sequence ID" value="BDM69794.1"/>
    <property type="molecule type" value="Genomic_DNA"/>
</dbReference>
<reference evidence="7" key="1">
    <citation type="submission" date="2022-06" db="EMBL/GenBank/DDBJ databases">
        <title>Complete genome sequence of Streptomyces nigrescens HEK616.</title>
        <authorList>
            <person name="Asamizu S."/>
            <person name="Onaka H."/>
        </authorList>
    </citation>
    <scope>NUCLEOTIDE SEQUENCE</scope>
    <source>
        <strain evidence="7">HEK616</strain>
    </source>
</reference>
<dbReference type="Pfam" id="PF02852">
    <property type="entry name" value="Pyr_redox_dim"/>
    <property type="match status" value="1"/>
</dbReference>
<dbReference type="RefSeq" id="WP_261953647.1">
    <property type="nucleotide sequence ID" value="NZ_AP026073.1"/>
</dbReference>
<comment type="cofactor">
    <cofactor evidence="1">
        <name>FAD</name>
        <dbReference type="ChEBI" id="CHEBI:57692"/>
    </cofactor>
</comment>
<dbReference type="Pfam" id="PF07992">
    <property type="entry name" value="Pyr_redox_2"/>
    <property type="match status" value="1"/>
</dbReference>